<gene>
    <name evidence="1" type="ORF">O181_015873</name>
</gene>
<keyword evidence="2" id="KW-1185">Reference proteome</keyword>
<name>A0A9Q3C416_9BASI</name>
<evidence type="ECO:0000313" key="2">
    <source>
        <dbReference type="Proteomes" id="UP000765509"/>
    </source>
</evidence>
<reference evidence="1" key="1">
    <citation type="submission" date="2021-03" db="EMBL/GenBank/DDBJ databases">
        <title>Draft genome sequence of rust myrtle Austropuccinia psidii MF-1, a brazilian biotype.</title>
        <authorList>
            <person name="Quecine M.C."/>
            <person name="Pachon D.M.R."/>
            <person name="Bonatelli M.L."/>
            <person name="Correr F.H."/>
            <person name="Franceschini L.M."/>
            <person name="Leite T.F."/>
            <person name="Margarido G.R.A."/>
            <person name="Almeida C.A."/>
            <person name="Ferrarezi J.A."/>
            <person name="Labate C.A."/>
        </authorList>
    </citation>
    <scope>NUCLEOTIDE SEQUENCE</scope>
    <source>
        <strain evidence="1">MF-1</strain>
    </source>
</reference>
<sequence>MLISTTQWPTRVQMYDELRTLLRTLPDGQMTARVLELTPSRQSKRKTASLCKSGVGLAHTSTLGPSADLNEPLDNAAIF</sequence>
<organism evidence="1 2">
    <name type="scientific">Austropuccinia psidii MF-1</name>
    <dbReference type="NCBI Taxonomy" id="1389203"/>
    <lineage>
        <taxon>Eukaryota</taxon>
        <taxon>Fungi</taxon>
        <taxon>Dikarya</taxon>
        <taxon>Basidiomycota</taxon>
        <taxon>Pucciniomycotina</taxon>
        <taxon>Pucciniomycetes</taxon>
        <taxon>Pucciniales</taxon>
        <taxon>Sphaerophragmiaceae</taxon>
        <taxon>Austropuccinia</taxon>
    </lineage>
</organism>
<proteinExistence type="predicted"/>
<dbReference type="AlphaFoldDB" id="A0A9Q3C416"/>
<evidence type="ECO:0000313" key="1">
    <source>
        <dbReference type="EMBL" id="MBW0476158.1"/>
    </source>
</evidence>
<dbReference type="EMBL" id="AVOT02004363">
    <property type="protein sequence ID" value="MBW0476158.1"/>
    <property type="molecule type" value="Genomic_DNA"/>
</dbReference>
<comment type="caution">
    <text evidence="1">The sequence shown here is derived from an EMBL/GenBank/DDBJ whole genome shotgun (WGS) entry which is preliminary data.</text>
</comment>
<accession>A0A9Q3C416</accession>
<dbReference type="Proteomes" id="UP000765509">
    <property type="component" value="Unassembled WGS sequence"/>
</dbReference>
<protein>
    <submittedName>
        <fullName evidence="1">Uncharacterized protein</fullName>
    </submittedName>
</protein>